<name>A0A344TGH6_9BACT</name>
<dbReference type="OrthoDB" id="9807687at2"/>
<evidence type="ECO:0000313" key="2">
    <source>
        <dbReference type="EMBL" id="AXE17747.1"/>
    </source>
</evidence>
<dbReference type="SUPFAM" id="SSF52266">
    <property type="entry name" value="SGNH hydrolase"/>
    <property type="match status" value="1"/>
</dbReference>
<dbReference type="GO" id="GO:0016788">
    <property type="term" value="F:hydrolase activity, acting on ester bonds"/>
    <property type="evidence" value="ECO:0007669"/>
    <property type="project" value="UniProtKB-ARBA"/>
</dbReference>
<gene>
    <name evidence="2" type="ORF">DR864_08360</name>
</gene>
<evidence type="ECO:0000313" key="3">
    <source>
        <dbReference type="Proteomes" id="UP000251993"/>
    </source>
</evidence>
<feature type="domain" description="GSCFA" evidence="1">
    <location>
        <begin position="22"/>
        <end position="257"/>
    </location>
</feature>
<dbReference type="InterPro" id="IPR014982">
    <property type="entry name" value="GSCFA"/>
</dbReference>
<dbReference type="Pfam" id="PF08885">
    <property type="entry name" value="GSCFA"/>
    <property type="match status" value="1"/>
</dbReference>
<dbReference type="KEGG" id="run:DR864_08360"/>
<dbReference type="EMBL" id="CP030850">
    <property type="protein sequence ID" value="AXE17747.1"/>
    <property type="molecule type" value="Genomic_DNA"/>
</dbReference>
<keyword evidence="3" id="KW-1185">Reference proteome</keyword>
<dbReference type="Gene3D" id="3.40.50.1110">
    <property type="entry name" value="SGNH hydrolase"/>
    <property type="match status" value="1"/>
</dbReference>
<accession>A0A344TGH6</accession>
<reference evidence="2 3" key="1">
    <citation type="submission" date="2018-07" db="EMBL/GenBank/DDBJ databases">
        <title>Genome sequencing of Runella.</title>
        <authorList>
            <person name="Baek M.-G."/>
            <person name="Yi H."/>
        </authorList>
    </citation>
    <scope>NUCLEOTIDE SEQUENCE [LARGE SCALE GENOMIC DNA]</scope>
    <source>
        <strain evidence="2 3">HYN0085</strain>
    </source>
</reference>
<sequence length="328" mass="38142">MHFRTEISLAQSNEKIILQTPILTVGSCFAEVIGQKLVDNKIPTLANPFGTIFNPLSITKLLRQSITQQLPDENLYVENQGVWFHYDFHSSCWAPTKEALTLQLTQQLQRVREWLLGTKWLIITFGTAYVYQQIATQCIVANCHKVPSKQFRRELLSIEAIVKDFRDICSLLRSENPSIAVILTVSPVRHTRDTLPLNAVSKSILRVACHELSETLANVHYFPAYELLLDDLRDYRFYKPDLIHPNETAEQYIFQRFSETYFDDSLKQFVREWQKLKQEMTHRPLHPNSAAHKQFLENLLKKLQKIRTNVGVDDEITFVEQQLQALEN</sequence>
<evidence type="ECO:0000259" key="1">
    <source>
        <dbReference type="Pfam" id="PF08885"/>
    </source>
</evidence>
<dbReference type="RefSeq" id="WP_114066532.1">
    <property type="nucleotide sequence ID" value="NZ_CP030850.1"/>
</dbReference>
<dbReference type="PROSITE" id="PS51257">
    <property type="entry name" value="PROKAR_LIPOPROTEIN"/>
    <property type="match status" value="1"/>
</dbReference>
<protein>
    <recommendedName>
        <fullName evidence="1">GSCFA domain-containing protein</fullName>
    </recommendedName>
</protein>
<dbReference type="Proteomes" id="UP000251993">
    <property type="component" value="Chromosome"/>
</dbReference>
<proteinExistence type="predicted"/>
<dbReference type="CDD" id="cd00229">
    <property type="entry name" value="SGNH_hydrolase"/>
    <property type="match status" value="1"/>
</dbReference>
<dbReference type="AlphaFoldDB" id="A0A344TGH6"/>
<dbReference type="InterPro" id="IPR036514">
    <property type="entry name" value="SGNH_hydro_sf"/>
</dbReference>
<organism evidence="2 3">
    <name type="scientific">Runella rosea</name>
    <dbReference type="NCBI Taxonomy" id="2259595"/>
    <lineage>
        <taxon>Bacteria</taxon>
        <taxon>Pseudomonadati</taxon>
        <taxon>Bacteroidota</taxon>
        <taxon>Cytophagia</taxon>
        <taxon>Cytophagales</taxon>
        <taxon>Spirosomataceae</taxon>
        <taxon>Runella</taxon>
    </lineage>
</organism>